<accession>A0ABN3Y457</accession>
<dbReference type="Pfam" id="PF02687">
    <property type="entry name" value="FtsX"/>
    <property type="match status" value="1"/>
</dbReference>
<evidence type="ECO:0000256" key="3">
    <source>
        <dbReference type="ARBA" id="ARBA00022692"/>
    </source>
</evidence>
<keyword evidence="12" id="KW-1185">Reference proteome</keyword>
<evidence type="ECO:0000256" key="4">
    <source>
        <dbReference type="ARBA" id="ARBA00022989"/>
    </source>
</evidence>
<keyword evidence="4 8" id="KW-1133">Transmembrane helix</keyword>
<dbReference type="RefSeq" id="WP_344898870.1">
    <property type="nucleotide sequence ID" value="NZ_BAAAWD010000013.1"/>
</dbReference>
<evidence type="ECO:0000259" key="9">
    <source>
        <dbReference type="Pfam" id="PF02687"/>
    </source>
</evidence>
<evidence type="ECO:0000313" key="11">
    <source>
        <dbReference type="EMBL" id="GAA3017763.1"/>
    </source>
</evidence>
<feature type="transmembrane region" description="Helical" evidence="8">
    <location>
        <begin position="43"/>
        <end position="63"/>
    </location>
</feature>
<evidence type="ECO:0000256" key="5">
    <source>
        <dbReference type="ARBA" id="ARBA00023136"/>
    </source>
</evidence>
<dbReference type="InterPro" id="IPR050250">
    <property type="entry name" value="Macrolide_Exporter_MacB"/>
</dbReference>
<keyword evidence="2" id="KW-1003">Cell membrane</keyword>
<feature type="transmembrane region" description="Helical" evidence="8">
    <location>
        <begin position="336"/>
        <end position="365"/>
    </location>
</feature>
<dbReference type="Proteomes" id="UP001499930">
    <property type="component" value="Unassembled WGS sequence"/>
</dbReference>
<evidence type="ECO:0000256" key="8">
    <source>
        <dbReference type="SAM" id="Phobius"/>
    </source>
</evidence>
<comment type="similarity">
    <text evidence="6">Belongs to the ABC-4 integral membrane protein family.</text>
</comment>
<evidence type="ECO:0000256" key="1">
    <source>
        <dbReference type="ARBA" id="ARBA00004651"/>
    </source>
</evidence>
<organism evidence="11 12">
    <name type="scientific">Streptosporangium longisporum</name>
    <dbReference type="NCBI Taxonomy" id="46187"/>
    <lineage>
        <taxon>Bacteria</taxon>
        <taxon>Bacillati</taxon>
        <taxon>Actinomycetota</taxon>
        <taxon>Actinomycetes</taxon>
        <taxon>Streptosporangiales</taxon>
        <taxon>Streptosporangiaceae</taxon>
        <taxon>Streptosporangium</taxon>
    </lineage>
</organism>
<reference evidence="11 12" key="1">
    <citation type="journal article" date="2019" name="Int. J. Syst. Evol. Microbiol.">
        <title>The Global Catalogue of Microorganisms (GCM) 10K type strain sequencing project: providing services to taxonomists for standard genome sequencing and annotation.</title>
        <authorList>
            <consortium name="The Broad Institute Genomics Platform"/>
            <consortium name="The Broad Institute Genome Sequencing Center for Infectious Disease"/>
            <person name="Wu L."/>
            <person name="Ma J."/>
        </authorList>
    </citation>
    <scope>NUCLEOTIDE SEQUENCE [LARGE SCALE GENOMIC DNA]</scope>
    <source>
        <strain evidence="11 12">JCM 3106</strain>
    </source>
</reference>
<feature type="transmembrane region" description="Helical" evidence="8">
    <location>
        <begin position="377"/>
        <end position="396"/>
    </location>
</feature>
<gene>
    <name evidence="11" type="ORF">GCM10017559_47110</name>
</gene>
<dbReference type="InterPro" id="IPR025857">
    <property type="entry name" value="MacB_PCD"/>
</dbReference>
<feature type="region of interest" description="Disordered" evidence="7">
    <location>
        <begin position="1"/>
        <end position="21"/>
    </location>
</feature>
<sequence length="413" mass="42400">MTGPDELSGPSRTPAGAAPPSRLRAADLLPVAAVGLRTRRTRAVLSTLGVAIGIAAVVSVLGITRSSQADLLARIDRLGTNLLTVTDGRSASGREVPLPVTAAATIRRTDGVRSAAPTAELPGVQVFRSDRIPVTLTGGLSVRVADPSLLPTLNAKVAHGTYLSRATSAYPTTVLGHATARTLGIRDLAGTPRVWVRDRWFTVIGILEPLELAPEIDLSALIGPQIAARDFGYGGRPSRVYVRADVTRTAEVSGLLARATSPESPDEVDVSRPSDALSARLEVADAGTSLFVGLGAVALLVGGIGIANVMVIAVLERRAEIGLRRALGAARGHVAVQFLVESLMLAVAGGVCGVVIGAAVTYALALQRGWQPLIPPAAVGAALVTAVVVGAVAGLYPAMRAARLSPTDALRTA</sequence>
<evidence type="ECO:0000313" key="12">
    <source>
        <dbReference type="Proteomes" id="UP001499930"/>
    </source>
</evidence>
<dbReference type="InterPro" id="IPR003838">
    <property type="entry name" value="ABC3_permease_C"/>
</dbReference>
<dbReference type="PANTHER" id="PTHR30572">
    <property type="entry name" value="MEMBRANE COMPONENT OF TRANSPORTER-RELATED"/>
    <property type="match status" value="1"/>
</dbReference>
<evidence type="ECO:0000256" key="7">
    <source>
        <dbReference type="SAM" id="MobiDB-lite"/>
    </source>
</evidence>
<evidence type="ECO:0000259" key="10">
    <source>
        <dbReference type="Pfam" id="PF12704"/>
    </source>
</evidence>
<feature type="domain" description="MacB-like periplasmic core" evidence="10">
    <location>
        <begin position="44"/>
        <end position="248"/>
    </location>
</feature>
<proteinExistence type="inferred from homology"/>
<name>A0ABN3Y457_9ACTN</name>
<comment type="caution">
    <text evidence="11">The sequence shown here is derived from an EMBL/GenBank/DDBJ whole genome shotgun (WGS) entry which is preliminary data.</text>
</comment>
<keyword evidence="3 8" id="KW-0812">Transmembrane</keyword>
<dbReference type="EMBL" id="BAAAWD010000013">
    <property type="protein sequence ID" value="GAA3017763.1"/>
    <property type="molecule type" value="Genomic_DNA"/>
</dbReference>
<protein>
    <submittedName>
        <fullName evidence="11">ABC transporter permease</fullName>
    </submittedName>
</protein>
<evidence type="ECO:0000256" key="2">
    <source>
        <dbReference type="ARBA" id="ARBA00022475"/>
    </source>
</evidence>
<evidence type="ECO:0000256" key="6">
    <source>
        <dbReference type="ARBA" id="ARBA00038076"/>
    </source>
</evidence>
<keyword evidence="5 8" id="KW-0472">Membrane</keyword>
<comment type="subcellular location">
    <subcellularLocation>
        <location evidence="1">Cell membrane</location>
        <topology evidence="1">Multi-pass membrane protein</topology>
    </subcellularLocation>
</comment>
<dbReference type="PANTHER" id="PTHR30572:SF4">
    <property type="entry name" value="ABC TRANSPORTER PERMEASE YTRF"/>
    <property type="match status" value="1"/>
</dbReference>
<feature type="transmembrane region" description="Helical" evidence="8">
    <location>
        <begin position="290"/>
        <end position="315"/>
    </location>
</feature>
<dbReference type="Pfam" id="PF12704">
    <property type="entry name" value="MacB_PCD"/>
    <property type="match status" value="1"/>
</dbReference>
<feature type="domain" description="ABC3 transporter permease C-terminal" evidence="9">
    <location>
        <begin position="294"/>
        <end position="406"/>
    </location>
</feature>